<evidence type="ECO:0000259" key="1">
    <source>
        <dbReference type="Pfam" id="PF13021"/>
    </source>
</evidence>
<comment type="caution">
    <text evidence="2">The sequence shown here is derived from an EMBL/GenBank/DDBJ whole genome shotgun (WGS) entry which is preliminary data.</text>
</comment>
<proteinExistence type="predicted"/>
<evidence type="ECO:0000313" key="3">
    <source>
        <dbReference type="Proteomes" id="UP001157961"/>
    </source>
</evidence>
<dbReference type="Pfam" id="PF13021">
    <property type="entry name" value="DUF3885"/>
    <property type="match status" value="1"/>
</dbReference>
<evidence type="ECO:0000313" key="2">
    <source>
        <dbReference type="EMBL" id="SMP27315.1"/>
    </source>
</evidence>
<keyword evidence="3" id="KW-1185">Reference proteome</keyword>
<dbReference type="RefSeq" id="WP_283426790.1">
    <property type="nucleotide sequence ID" value="NZ_FXTY01000005.1"/>
</dbReference>
<accession>A0ABY1P8B4</accession>
<gene>
    <name evidence="2" type="ORF">SAMN06265373_105396</name>
</gene>
<reference evidence="2 3" key="1">
    <citation type="submission" date="2017-05" db="EMBL/GenBank/DDBJ databases">
        <authorList>
            <person name="Varghese N."/>
            <person name="Submissions S."/>
        </authorList>
    </citation>
    <scope>NUCLEOTIDE SEQUENCE [LARGE SCALE GENOMIC DNA]</scope>
    <source>
        <strain evidence="2 3">DSM 29734</strain>
    </source>
</reference>
<organism evidence="2 3">
    <name type="scientific">Shimia sagamensis</name>
    <dbReference type="NCBI Taxonomy" id="1566352"/>
    <lineage>
        <taxon>Bacteria</taxon>
        <taxon>Pseudomonadati</taxon>
        <taxon>Pseudomonadota</taxon>
        <taxon>Alphaproteobacteria</taxon>
        <taxon>Rhodobacterales</taxon>
        <taxon>Roseobacteraceae</taxon>
    </lineage>
</organism>
<dbReference type="EMBL" id="FXTY01000005">
    <property type="protein sequence ID" value="SMP27315.1"/>
    <property type="molecule type" value="Genomic_DNA"/>
</dbReference>
<sequence length="211" mass="24504">MTDIFAPFDHAFPCTEFSHALFFDWDHALRFELGGEGVPTTRALKRFNQALHRASTVAAALFQNTEELWLLTSYYGEKPRTKKRLKQLRHCGLDPANITHLGAVAQIDEDYIAEFGCDQFRFWDAFQLTEKSQLQEVLWLTLGAELGVHPRLTMDVYFVDFAQNLVLHPYDDRGMDVVAINKDALLPLYQRFGDWLLEWNRPEMRSNFDAE</sequence>
<feature type="domain" description="DUF3885" evidence="1">
    <location>
        <begin position="8"/>
        <end position="199"/>
    </location>
</feature>
<name>A0ABY1P8B4_9RHOB</name>
<dbReference type="InterPro" id="IPR024976">
    <property type="entry name" value="DUF3885"/>
</dbReference>
<protein>
    <recommendedName>
        <fullName evidence="1">DUF3885 domain-containing protein</fullName>
    </recommendedName>
</protein>
<dbReference type="Proteomes" id="UP001157961">
    <property type="component" value="Unassembled WGS sequence"/>
</dbReference>